<dbReference type="SUPFAM" id="SSF82693">
    <property type="entry name" value="Multidrug efflux transporter AcrB pore domain, PN1, PN2, PC1 and PC2 subdomains"/>
    <property type="match status" value="2"/>
</dbReference>
<comment type="caution">
    <text evidence="2">The sequence shown here is derived from an EMBL/GenBank/DDBJ whole genome shotgun (WGS) entry which is preliminary data.</text>
</comment>
<dbReference type="Gene3D" id="3.30.70.1320">
    <property type="entry name" value="Multidrug efflux transporter AcrB pore domain like"/>
    <property type="match status" value="1"/>
</dbReference>
<feature type="non-terminal residue" evidence="2">
    <location>
        <position position="251"/>
    </location>
</feature>
<dbReference type="PANTHER" id="PTHR32063:SF14">
    <property type="entry name" value="BLL4319 PROTEIN"/>
    <property type="match status" value="1"/>
</dbReference>
<dbReference type="GO" id="GO:0005886">
    <property type="term" value="C:plasma membrane"/>
    <property type="evidence" value="ECO:0007669"/>
    <property type="project" value="TreeGrafter"/>
</dbReference>
<keyword evidence="1" id="KW-0472">Membrane</keyword>
<dbReference type="GO" id="GO:0042910">
    <property type="term" value="F:xenobiotic transmembrane transporter activity"/>
    <property type="evidence" value="ECO:0007669"/>
    <property type="project" value="TreeGrafter"/>
</dbReference>
<dbReference type="EMBL" id="AEQV01000232">
    <property type="protein sequence ID" value="EGD07232.1"/>
    <property type="molecule type" value="Genomic_DNA"/>
</dbReference>
<dbReference type="Gene3D" id="1.20.1640.10">
    <property type="entry name" value="Multidrug efflux transporter AcrB transmembrane domain"/>
    <property type="match status" value="1"/>
</dbReference>
<evidence type="ECO:0000313" key="3">
    <source>
        <dbReference type="Proteomes" id="UP000003299"/>
    </source>
</evidence>
<dbReference type="PANTHER" id="PTHR32063">
    <property type="match status" value="1"/>
</dbReference>
<dbReference type="AlphaFoldDB" id="F0BJU6"/>
<sequence length="251" mass="27431">MSTIDTTEKRERGDAALFDAAVLIAAMRAAFIKLSPRHLLRSPVMAVVMSLLLIVLGVMSFTRLTLRELPAIDPPIVSVDVEYTGASAAVVESRITQVLEDALAGIEGIETIEARSRNGSSDISIEFVQSRDVEAAANDVRDAVSRVSDRMPDQARPPEISKVEADADPILWLNMSSSTMDTLQLSDYAERYVVDRFSSLDGVAQVRIGGRQRYAMRIWLDRDQLAARALTVADVETALQNENVELPAGSI</sequence>
<dbReference type="Pfam" id="PF00873">
    <property type="entry name" value="ACR_tran"/>
    <property type="match status" value="1"/>
</dbReference>
<dbReference type="InterPro" id="IPR027463">
    <property type="entry name" value="AcrB_DN_DC_subdom"/>
</dbReference>
<proteinExistence type="predicted"/>
<evidence type="ECO:0000256" key="1">
    <source>
        <dbReference type="SAM" id="Phobius"/>
    </source>
</evidence>
<dbReference type="eggNOG" id="COG0841">
    <property type="taxonomic scope" value="Bacteria"/>
</dbReference>
<keyword evidence="1" id="KW-1133">Transmembrane helix</keyword>
<dbReference type="Proteomes" id="UP000003299">
    <property type="component" value="Unassembled WGS sequence"/>
</dbReference>
<keyword evidence="1" id="KW-0812">Transmembrane</keyword>
<protein>
    <submittedName>
        <fullName evidence="2">Cation/multidrug efflux pump</fullName>
    </submittedName>
</protein>
<dbReference type="InterPro" id="IPR001036">
    <property type="entry name" value="Acrflvin-R"/>
</dbReference>
<dbReference type="SUPFAM" id="SSF82714">
    <property type="entry name" value="Multidrug efflux transporter AcrB TolC docking domain, DN and DC subdomains"/>
    <property type="match status" value="1"/>
</dbReference>
<feature type="transmembrane region" description="Helical" evidence="1">
    <location>
        <begin position="15"/>
        <end position="32"/>
    </location>
</feature>
<dbReference type="Gene3D" id="3.30.2090.10">
    <property type="entry name" value="Multidrug efflux transporter AcrB TolC docking domain, DN and DC subdomains"/>
    <property type="match status" value="1"/>
</dbReference>
<feature type="transmembrane region" description="Helical" evidence="1">
    <location>
        <begin position="44"/>
        <end position="66"/>
    </location>
</feature>
<organism evidence="2 3">
    <name type="scientific">Xanthomonas vesicatoria ATCC 35937</name>
    <dbReference type="NCBI Taxonomy" id="925775"/>
    <lineage>
        <taxon>Bacteria</taxon>
        <taxon>Pseudomonadati</taxon>
        <taxon>Pseudomonadota</taxon>
        <taxon>Gammaproteobacteria</taxon>
        <taxon>Lysobacterales</taxon>
        <taxon>Lysobacteraceae</taxon>
        <taxon>Xanthomonas</taxon>
    </lineage>
</organism>
<name>F0BJU6_9XANT</name>
<accession>F0BJU6</accession>
<dbReference type="PRINTS" id="PR00702">
    <property type="entry name" value="ACRIFLAVINRP"/>
</dbReference>
<dbReference type="Gene3D" id="3.30.70.1430">
    <property type="entry name" value="Multidrug efflux transporter AcrB pore domain"/>
    <property type="match status" value="1"/>
</dbReference>
<reference evidence="2 3" key="1">
    <citation type="journal article" date="2011" name="BMC Genomics">
        <title>Comparative genomics reveals diversity among xanthomonads infecting tomato and pepper.</title>
        <authorList>
            <person name="Potnis N."/>
            <person name="Krasileva K."/>
            <person name="Chow V."/>
            <person name="Almeida N.F."/>
            <person name="Patil P.B."/>
            <person name="Ryan R.P."/>
            <person name="Sharlach M."/>
            <person name="Behlau F."/>
            <person name="Dow J.M."/>
            <person name="Momol M.T."/>
            <person name="White F.F."/>
            <person name="Preston J.F."/>
            <person name="Vinatzer B.A."/>
            <person name="Koebnik R."/>
            <person name="Setubal J.C."/>
            <person name="Norman D.J."/>
            <person name="Staskawicz B.J."/>
            <person name="Jones J.B."/>
        </authorList>
    </citation>
    <scope>NUCLEOTIDE SEQUENCE [LARGE SCALE GENOMIC DNA]</scope>
    <source>
        <strain evidence="2 3">ATCC 35937</strain>
    </source>
</reference>
<gene>
    <name evidence="2" type="ORF">XVE_4557</name>
</gene>
<evidence type="ECO:0000313" key="2">
    <source>
        <dbReference type="EMBL" id="EGD07232.1"/>
    </source>
</evidence>